<protein>
    <submittedName>
        <fullName evidence="1">Uncharacterized protein</fullName>
    </submittedName>
</protein>
<accession>A0A6N2YXS3</accession>
<evidence type="ECO:0000313" key="1">
    <source>
        <dbReference type="EMBL" id="VYT71113.1"/>
    </source>
</evidence>
<reference evidence="1" key="1">
    <citation type="submission" date="2019-11" db="EMBL/GenBank/DDBJ databases">
        <authorList>
            <person name="Feng L."/>
        </authorList>
    </citation>
    <scope>NUCLEOTIDE SEQUENCE</scope>
    <source>
        <strain evidence="1">CramosumLFYP8</strain>
    </source>
</reference>
<gene>
    <name evidence="1" type="ORF">CRLFYP8_01966</name>
</gene>
<dbReference type="RefSeq" id="WP_156635274.1">
    <property type="nucleotide sequence ID" value="NZ_CACRTL010000017.1"/>
</dbReference>
<name>A0A6N2YXS3_9FIRM</name>
<sequence>MNKKEIMEEIEKFDINNVEFNYDSISPWKILELSPKLHQTFEKLDSKRFSKKRREFISLFFECLSEWMSQPDKQKQAVINTVIKRFEPMQLTKDQIQTIIETYGCISEEEAKCIKRAYVTKRLLESQSQQE</sequence>
<organism evidence="1">
    <name type="scientific">Thomasclavelia ramosa</name>
    <dbReference type="NCBI Taxonomy" id="1547"/>
    <lineage>
        <taxon>Bacteria</taxon>
        <taxon>Bacillati</taxon>
        <taxon>Bacillota</taxon>
        <taxon>Erysipelotrichia</taxon>
        <taxon>Erysipelotrichales</taxon>
        <taxon>Coprobacillaceae</taxon>
        <taxon>Thomasclavelia</taxon>
    </lineage>
</organism>
<dbReference type="AlphaFoldDB" id="A0A6N2YXS3"/>
<proteinExistence type="predicted"/>
<dbReference type="EMBL" id="CACRTL010000017">
    <property type="protein sequence ID" value="VYT71113.1"/>
    <property type="molecule type" value="Genomic_DNA"/>
</dbReference>